<keyword evidence="2 4" id="KW-0238">DNA-binding</keyword>
<evidence type="ECO:0000256" key="1">
    <source>
        <dbReference type="ARBA" id="ARBA00023015"/>
    </source>
</evidence>
<dbReference type="PANTHER" id="PTHR30055">
    <property type="entry name" value="HTH-TYPE TRANSCRIPTIONAL REGULATOR RUTR"/>
    <property type="match status" value="1"/>
</dbReference>
<protein>
    <submittedName>
        <fullName evidence="6">TetR/AcrR family transcriptional regulator</fullName>
    </submittedName>
</protein>
<accession>A0A2G4EXW0</accession>
<feature type="domain" description="HTH tetR-type" evidence="5">
    <location>
        <begin position="19"/>
        <end position="79"/>
    </location>
</feature>
<dbReference type="InterPro" id="IPR001647">
    <property type="entry name" value="HTH_TetR"/>
</dbReference>
<dbReference type="InterPro" id="IPR050109">
    <property type="entry name" value="HTH-type_TetR-like_transc_reg"/>
</dbReference>
<dbReference type="RefSeq" id="WP_096828027.1">
    <property type="nucleotide sequence ID" value="NZ_NXIB02000105.1"/>
</dbReference>
<dbReference type="Pfam" id="PF17918">
    <property type="entry name" value="TetR_C_15"/>
    <property type="match status" value="1"/>
</dbReference>
<dbReference type="InterPro" id="IPR009057">
    <property type="entry name" value="Homeodomain-like_sf"/>
</dbReference>
<keyword evidence="3" id="KW-0804">Transcription</keyword>
<reference evidence="6" key="1">
    <citation type="submission" date="2017-10" db="EMBL/GenBank/DDBJ databases">
        <title>Draft genome sequence of the planktic cyanobacteria Tychonema bourrellyi isolated from alpine lentic freshwater.</title>
        <authorList>
            <person name="Tett A."/>
            <person name="Armanini F."/>
            <person name="Asnicar F."/>
            <person name="Boscaini A."/>
            <person name="Pasolli E."/>
            <person name="Zolfo M."/>
            <person name="Donati C."/>
            <person name="Salmaso N."/>
            <person name="Segata N."/>
        </authorList>
    </citation>
    <scope>NUCLEOTIDE SEQUENCE</scope>
    <source>
        <strain evidence="6">FEM_GT703</strain>
    </source>
</reference>
<sequence length="212" mass="24055">MPSKPPATPRKRPKQERSQATVQAILTATTHILTEDGYNQLTTNRVAERAGVSIGSLYQYFPNKEALIFALAEHHANEMMQLAQHHLEGLGVGEASLQENPSILEVLRQIIKAALAVHAINPKLHRVLHEQIPHSEVIRRLDEATMEKMLRSFLAQRRDQLQPKNLDLTAFIIERTIRSLIHGVMIDRPELLKTGELEQELMAMLTAYLVKR</sequence>
<dbReference type="Pfam" id="PF00440">
    <property type="entry name" value="TetR_N"/>
    <property type="match status" value="1"/>
</dbReference>
<evidence type="ECO:0000313" key="7">
    <source>
        <dbReference type="Proteomes" id="UP000226442"/>
    </source>
</evidence>
<dbReference type="PANTHER" id="PTHR30055:SF234">
    <property type="entry name" value="HTH-TYPE TRANSCRIPTIONAL REGULATOR BETI"/>
    <property type="match status" value="1"/>
</dbReference>
<dbReference type="PRINTS" id="PR00455">
    <property type="entry name" value="HTHTETR"/>
</dbReference>
<feature type="DNA-binding region" description="H-T-H motif" evidence="4">
    <location>
        <begin position="42"/>
        <end position="61"/>
    </location>
</feature>
<dbReference type="InterPro" id="IPR041669">
    <property type="entry name" value="TetR_C_15"/>
</dbReference>
<organism evidence="6 7">
    <name type="scientific">Tychonema bourrellyi FEM_GT703</name>
    <dbReference type="NCBI Taxonomy" id="2040638"/>
    <lineage>
        <taxon>Bacteria</taxon>
        <taxon>Bacillati</taxon>
        <taxon>Cyanobacteriota</taxon>
        <taxon>Cyanophyceae</taxon>
        <taxon>Oscillatoriophycideae</taxon>
        <taxon>Oscillatoriales</taxon>
        <taxon>Microcoleaceae</taxon>
        <taxon>Tychonema</taxon>
    </lineage>
</organism>
<evidence type="ECO:0000259" key="5">
    <source>
        <dbReference type="PROSITE" id="PS50977"/>
    </source>
</evidence>
<dbReference type="Gene3D" id="1.10.357.10">
    <property type="entry name" value="Tetracycline Repressor, domain 2"/>
    <property type="match status" value="1"/>
</dbReference>
<dbReference type="PROSITE" id="PS50977">
    <property type="entry name" value="HTH_TETR_2"/>
    <property type="match status" value="1"/>
</dbReference>
<keyword evidence="1" id="KW-0805">Transcription regulation</keyword>
<gene>
    <name evidence="6" type="ORF">CP500_016435</name>
</gene>
<dbReference type="Proteomes" id="UP000226442">
    <property type="component" value="Unassembled WGS sequence"/>
</dbReference>
<dbReference type="SUPFAM" id="SSF46689">
    <property type="entry name" value="Homeodomain-like"/>
    <property type="match status" value="1"/>
</dbReference>
<dbReference type="AlphaFoldDB" id="A0A2G4EXW0"/>
<dbReference type="GO" id="GO:0003700">
    <property type="term" value="F:DNA-binding transcription factor activity"/>
    <property type="evidence" value="ECO:0007669"/>
    <property type="project" value="TreeGrafter"/>
</dbReference>
<evidence type="ECO:0000256" key="2">
    <source>
        <dbReference type="ARBA" id="ARBA00023125"/>
    </source>
</evidence>
<evidence type="ECO:0000256" key="4">
    <source>
        <dbReference type="PROSITE-ProRule" id="PRU00335"/>
    </source>
</evidence>
<evidence type="ECO:0000256" key="3">
    <source>
        <dbReference type="ARBA" id="ARBA00023163"/>
    </source>
</evidence>
<proteinExistence type="predicted"/>
<dbReference type="InterPro" id="IPR023772">
    <property type="entry name" value="DNA-bd_HTH_TetR-type_CS"/>
</dbReference>
<comment type="caution">
    <text evidence="6">The sequence shown here is derived from an EMBL/GenBank/DDBJ whole genome shotgun (WGS) entry which is preliminary data.</text>
</comment>
<keyword evidence="7" id="KW-1185">Reference proteome</keyword>
<dbReference type="PROSITE" id="PS01081">
    <property type="entry name" value="HTH_TETR_1"/>
    <property type="match status" value="1"/>
</dbReference>
<evidence type="ECO:0000313" key="6">
    <source>
        <dbReference type="EMBL" id="PHX54375.1"/>
    </source>
</evidence>
<name>A0A2G4EXW0_9CYAN</name>
<dbReference type="EMBL" id="NXIB02000105">
    <property type="protein sequence ID" value="PHX54375.1"/>
    <property type="molecule type" value="Genomic_DNA"/>
</dbReference>
<dbReference type="OrthoDB" id="9783238at2"/>
<dbReference type="GO" id="GO:0000976">
    <property type="term" value="F:transcription cis-regulatory region binding"/>
    <property type="evidence" value="ECO:0007669"/>
    <property type="project" value="TreeGrafter"/>
</dbReference>